<dbReference type="EMBL" id="VIWY01000004">
    <property type="protein sequence ID" value="TWG14675.1"/>
    <property type="molecule type" value="Genomic_DNA"/>
</dbReference>
<sequence length="225" mass="24668">MPTPRIVRSGAFAGVATADLLDLMTTVVAILTVPPATGRHLDAVVVPTGQGEEARLRHAIALWESEPGIRFLLVPNGNPAERTYVTITLDYLRSLGLRRLDGVHIQRAPAPNTALQAAWIADEVGKRDIRSCVLTVSPYHLPRAFLTVIKALAVRKVRIPVIPAAVPVPPHARVPETGANAYDLLPGEFRRILTYANDGWIATPDESREYLAWLWANHRSLFTPS</sequence>
<accession>A0A561VSS8</accession>
<protein>
    <submittedName>
        <fullName evidence="2">DUF218 domain-containing protein</fullName>
    </submittedName>
</protein>
<feature type="domain" description="DUF218" evidence="1">
    <location>
        <begin position="42"/>
        <end position="174"/>
    </location>
</feature>
<proteinExistence type="predicted"/>
<evidence type="ECO:0000259" key="1">
    <source>
        <dbReference type="Pfam" id="PF02698"/>
    </source>
</evidence>
<dbReference type="RefSeq" id="WP_164466174.1">
    <property type="nucleotide sequence ID" value="NZ_BOMX01000004.1"/>
</dbReference>
<keyword evidence="3" id="KW-1185">Reference proteome</keyword>
<dbReference type="Pfam" id="PF02698">
    <property type="entry name" value="DUF218"/>
    <property type="match status" value="1"/>
</dbReference>
<evidence type="ECO:0000313" key="3">
    <source>
        <dbReference type="Proteomes" id="UP000320239"/>
    </source>
</evidence>
<evidence type="ECO:0000313" key="2">
    <source>
        <dbReference type="EMBL" id="TWG14675.1"/>
    </source>
</evidence>
<gene>
    <name evidence="2" type="ORF">FHX34_104981</name>
</gene>
<dbReference type="Proteomes" id="UP000320239">
    <property type="component" value="Unassembled WGS sequence"/>
</dbReference>
<dbReference type="AlphaFoldDB" id="A0A561VSS8"/>
<name>A0A561VSS8_ACTTI</name>
<comment type="caution">
    <text evidence="2">The sequence shown here is derived from an EMBL/GenBank/DDBJ whole genome shotgun (WGS) entry which is preliminary data.</text>
</comment>
<dbReference type="InterPro" id="IPR003848">
    <property type="entry name" value="DUF218"/>
</dbReference>
<organism evidence="2 3">
    <name type="scientific">Actinoplanes teichomyceticus</name>
    <dbReference type="NCBI Taxonomy" id="1867"/>
    <lineage>
        <taxon>Bacteria</taxon>
        <taxon>Bacillati</taxon>
        <taxon>Actinomycetota</taxon>
        <taxon>Actinomycetes</taxon>
        <taxon>Micromonosporales</taxon>
        <taxon>Micromonosporaceae</taxon>
        <taxon>Actinoplanes</taxon>
    </lineage>
</organism>
<reference evidence="2 3" key="1">
    <citation type="submission" date="2019-06" db="EMBL/GenBank/DDBJ databases">
        <title>Sequencing the genomes of 1000 actinobacteria strains.</title>
        <authorList>
            <person name="Klenk H.-P."/>
        </authorList>
    </citation>
    <scope>NUCLEOTIDE SEQUENCE [LARGE SCALE GENOMIC DNA]</scope>
    <source>
        <strain evidence="2 3">DSM 43866</strain>
    </source>
</reference>